<organism evidence="2 3">
    <name type="scientific">Acaulospora morrowiae</name>
    <dbReference type="NCBI Taxonomy" id="94023"/>
    <lineage>
        <taxon>Eukaryota</taxon>
        <taxon>Fungi</taxon>
        <taxon>Fungi incertae sedis</taxon>
        <taxon>Mucoromycota</taxon>
        <taxon>Glomeromycotina</taxon>
        <taxon>Glomeromycetes</taxon>
        <taxon>Diversisporales</taxon>
        <taxon>Acaulosporaceae</taxon>
        <taxon>Acaulospora</taxon>
    </lineage>
</organism>
<evidence type="ECO:0000313" key="2">
    <source>
        <dbReference type="EMBL" id="CAG8745409.1"/>
    </source>
</evidence>
<dbReference type="AlphaFoldDB" id="A0A9N9IQF9"/>
<feature type="non-terminal residue" evidence="2">
    <location>
        <position position="1"/>
    </location>
</feature>
<reference evidence="2" key="1">
    <citation type="submission" date="2021-06" db="EMBL/GenBank/DDBJ databases">
        <authorList>
            <person name="Kallberg Y."/>
            <person name="Tangrot J."/>
            <person name="Rosling A."/>
        </authorList>
    </citation>
    <scope>NUCLEOTIDE SEQUENCE</scope>
    <source>
        <strain evidence="2">CL551</strain>
    </source>
</reference>
<gene>
    <name evidence="2" type="ORF">AMORRO_LOCUS14999</name>
</gene>
<feature type="compositionally biased region" description="Basic and acidic residues" evidence="1">
    <location>
        <begin position="1"/>
        <end position="18"/>
    </location>
</feature>
<proteinExistence type="predicted"/>
<protein>
    <submittedName>
        <fullName evidence="2">7560_t:CDS:1</fullName>
    </submittedName>
</protein>
<evidence type="ECO:0000313" key="3">
    <source>
        <dbReference type="Proteomes" id="UP000789342"/>
    </source>
</evidence>
<name>A0A9N9IQF9_9GLOM</name>
<keyword evidence="3" id="KW-1185">Reference proteome</keyword>
<dbReference type="EMBL" id="CAJVPV010032689">
    <property type="protein sequence ID" value="CAG8745409.1"/>
    <property type="molecule type" value="Genomic_DNA"/>
</dbReference>
<comment type="caution">
    <text evidence="2">The sequence shown here is derived from an EMBL/GenBank/DDBJ whole genome shotgun (WGS) entry which is preliminary data.</text>
</comment>
<sequence>RDSYSDAKYEIAHPEENKNAPSSDSNTRPNTMHESSNAAKPTRPVIQGQGHQTNNTNNFAQPEVKNNQSQPSMTNPYYVPPAHVIGNQQYYYYA</sequence>
<evidence type="ECO:0000256" key="1">
    <source>
        <dbReference type="SAM" id="MobiDB-lite"/>
    </source>
</evidence>
<feature type="compositionally biased region" description="Polar residues" evidence="1">
    <location>
        <begin position="19"/>
        <end position="39"/>
    </location>
</feature>
<dbReference type="Proteomes" id="UP000789342">
    <property type="component" value="Unassembled WGS sequence"/>
</dbReference>
<feature type="region of interest" description="Disordered" evidence="1">
    <location>
        <begin position="1"/>
        <end position="78"/>
    </location>
</feature>
<feature type="compositionally biased region" description="Polar residues" evidence="1">
    <location>
        <begin position="64"/>
        <end position="75"/>
    </location>
</feature>
<accession>A0A9N9IQF9</accession>